<evidence type="ECO:0000313" key="6">
    <source>
        <dbReference type="Proteomes" id="UP000434223"/>
    </source>
</evidence>
<dbReference type="PANTHER" id="PTHR43280">
    <property type="entry name" value="ARAC-FAMILY TRANSCRIPTIONAL REGULATOR"/>
    <property type="match status" value="1"/>
</dbReference>
<evidence type="ECO:0000256" key="2">
    <source>
        <dbReference type="ARBA" id="ARBA00023125"/>
    </source>
</evidence>
<dbReference type="Gene3D" id="1.10.10.60">
    <property type="entry name" value="Homeodomain-like"/>
    <property type="match status" value="2"/>
</dbReference>
<dbReference type="Pfam" id="PF02311">
    <property type="entry name" value="AraC_binding"/>
    <property type="match status" value="1"/>
</dbReference>
<dbReference type="GO" id="GO:0003700">
    <property type="term" value="F:DNA-binding transcription factor activity"/>
    <property type="evidence" value="ECO:0007669"/>
    <property type="project" value="InterPro"/>
</dbReference>
<name>A0AAW9WNT5_9FIRM</name>
<dbReference type="Gene3D" id="2.60.120.10">
    <property type="entry name" value="Jelly Rolls"/>
    <property type="match status" value="1"/>
</dbReference>
<organism evidence="5 6">
    <name type="scientific">Hungatella hathewayi</name>
    <dbReference type="NCBI Taxonomy" id="154046"/>
    <lineage>
        <taxon>Bacteria</taxon>
        <taxon>Bacillati</taxon>
        <taxon>Bacillota</taxon>
        <taxon>Clostridia</taxon>
        <taxon>Lachnospirales</taxon>
        <taxon>Lachnospiraceae</taxon>
        <taxon>Hungatella</taxon>
    </lineage>
</organism>
<keyword evidence="3" id="KW-0804">Transcription</keyword>
<dbReference type="GO" id="GO:0043565">
    <property type="term" value="F:sequence-specific DNA binding"/>
    <property type="evidence" value="ECO:0007669"/>
    <property type="project" value="InterPro"/>
</dbReference>
<evidence type="ECO:0000256" key="1">
    <source>
        <dbReference type="ARBA" id="ARBA00023015"/>
    </source>
</evidence>
<evidence type="ECO:0000259" key="4">
    <source>
        <dbReference type="PROSITE" id="PS01124"/>
    </source>
</evidence>
<dbReference type="InterPro" id="IPR003313">
    <property type="entry name" value="AraC-bd"/>
</dbReference>
<keyword evidence="2" id="KW-0238">DNA-binding</keyword>
<dbReference type="SMART" id="SM00342">
    <property type="entry name" value="HTH_ARAC"/>
    <property type="match status" value="1"/>
</dbReference>
<reference evidence="5 6" key="1">
    <citation type="submission" date="2019-09" db="EMBL/GenBank/DDBJ databases">
        <title>Draft genome sequencing of Hungatella hathewayi 123Y-2.</title>
        <authorList>
            <person name="Lv Q."/>
            <person name="Li S."/>
        </authorList>
    </citation>
    <scope>NUCLEOTIDE SEQUENCE [LARGE SCALE GENOMIC DNA]</scope>
    <source>
        <strain evidence="5 6">123Y-2</strain>
    </source>
</reference>
<accession>A0AAW9WNT5</accession>
<keyword evidence="1" id="KW-0805">Transcription regulation</keyword>
<dbReference type="SUPFAM" id="SSF51215">
    <property type="entry name" value="Regulatory protein AraC"/>
    <property type="match status" value="1"/>
</dbReference>
<feature type="domain" description="HTH araC/xylS-type" evidence="4">
    <location>
        <begin position="198"/>
        <end position="295"/>
    </location>
</feature>
<dbReference type="Proteomes" id="UP000434223">
    <property type="component" value="Unassembled WGS sequence"/>
</dbReference>
<dbReference type="InterPro" id="IPR014710">
    <property type="entry name" value="RmlC-like_jellyroll"/>
</dbReference>
<dbReference type="InterPro" id="IPR009057">
    <property type="entry name" value="Homeodomain-like_sf"/>
</dbReference>
<dbReference type="EMBL" id="WNME01000043">
    <property type="protein sequence ID" value="MUB67071.1"/>
    <property type="molecule type" value="Genomic_DNA"/>
</dbReference>
<evidence type="ECO:0000256" key="3">
    <source>
        <dbReference type="ARBA" id="ARBA00023163"/>
    </source>
</evidence>
<dbReference type="RefSeq" id="WP_155561013.1">
    <property type="nucleotide sequence ID" value="NZ_WNME01000043.1"/>
</dbReference>
<dbReference type="InterPro" id="IPR037923">
    <property type="entry name" value="HTH-like"/>
</dbReference>
<protein>
    <submittedName>
        <fullName evidence="5">Helix-turn-helix domain-containing protein</fullName>
    </submittedName>
</protein>
<evidence type="ECO:0000313" key="5">
    <source>
        <dbReference type="EMBL" id="MUB67071.1"/>
    </source>
</evidence>
<gene>
    <name evidence="5" type="ORF">GNE07_29060</name>
</gene>
<sequence>MFEIKKKSEPMPYYHKPPMRFRDFEIHYNRDYSLNHIVRNKHSYYEFYFLISGDVTYYIEDREFDLKPGAIILIAPEQYHQATINTRTGQAYERYVLWLDPEYLKRLSTDKSDLLLPFQKTYITSAHIQLTRDMQILINNLLEMILTSSVSQEYGADLLTNSYIIELLVHIARMKLFQQDTYLDQRLNDNPENSPIITNTLNYINSHIYEDIRIQDITDYLYISRSYLSRVFNEEMGLSVHQFIAKKKLFLARQDLLSGTPVKEICQKYSFGNYSSFYRAFRTEFGQSPRAVRKNV</sequence>
<dbReference type="InterPro" id="IPR018060">
    <property type="entry name" value="HTH_AraC"/>
</dbReference>
<proteinExistence type="predicted"/>
<dbReference type="PROSITE" id="PS01124">
    <property type="entry name" value="HTH_ARAC_FAMILY_2"/>
    <property type="match status" value="1"/>
</dbReference>
<comment type="caution">
    <text evidence="5">The sequence shown here is derived from an EMBL/GenBank/DDBJ whole genome shotgun (WGS) entry which is preliminary data.</text>
</comment>
<dbReference type="SUPFAM" id="SSF46689">
    <property type="entry name" value="Homeodomain-like"/>
    <property type="match status" value="2"/>
</dbReference>
<dbReference type="Pfam" id="PF12833">
    <property type="entry name" value="HTH_18"/>
    <property type="match status" value="1"/>
</dbReference>
<dbReference type="PANTHER" id="PTHR43280:SF34">
    <property type="entry name" value="ARAC-FAMILY TRANSCRIPTIONAL REGULATOR"/>
    <property type="match status" value="1"/>
</dbReference>
<dbReference type="AlphaFoldDB" id="A0AAW9WNT5"/>